<dbReference type="PANTHER" id="PTHR21503">
    <property type="entry name" value="F-BOX-CONTAINING HYPOTHETICAL PROTEIN C.ELEGANS"/>
    <property type="match status" value="1"/>
</dbReference>
<keyword evidence="1" id="KW-1185">Reference proteome</keyword>
<name>A0A1I7U2S7_9PELO</name>
<organism evidence="1 2">
    <name type="scientific">Caenorhabditis tropicalis</name>
    <dbReference type="NCBI Taxonomy" id="1561998"/>
    <lineage>
        <taxon>Eukaryota</taxon>
        <taxon>Metazoa</taxon>
        <taxon>Ecdysozoa</taxon>
        <taxon>Nematoda</taxon>
        <taxon>Chromadorea</taxon>
        <taxon>Rhabditida</taxon>
        <taxon>Rhabditina</taxon>
        <taxon>Rhabditomorpha</taxon>
        <taxon>Rhabditoidea</taxon>
        <taxon>Rhabditidae</taxon>
        <taxon>Peloderinae</taxon>
        <taxon>Caenorhabditis</taxon>
    </lineage>
</organism>
<reference evidence="2" key="1">
    <citation type="submission" date="2016-11" db="UniProtKB">
        <authorList>
            <consortium name="WormBaseParasite"/>
        </authorList>
    </citation>
    <scope>IDENTIFICATION</scope>
</reference>
<dbReference type="Proteomes" id="UP000095282">
    <property type="component" value="Unplaced"/>
</dbReference>
<sequence>MGFWRRDLMELINLISSLYQPFECSIEGDPKDILERLPIIENVQYTCLSFAKSKVIDKFFDTYPNQKSTQIAGIINGTPKPNSKLYEVGEVELNNPFLMTTDWLENFKGHYLIIKRSSYHDSDLIEFLRKWISGEDHLNIEAVLLISNTLRGINPESIMAEFEATKWDGKRRPRAYVYKKGYSSVWETPTDCSEFLDVERKTDGKLASVCITHDNFTFLVWN</sequence>
<dbReference type="eggNOG" id="ENOG502TK0P">
    <property type="taxonomic scope" value="Eukaryota"/>
</dbReference>
<protein>
    <submittedName>
        <fullName evidence="2">FBA_2 domain-containing protein</fullName>
    </submittedName>
</protein>
<proteinExistence type="predicted"/>
<evidence type="ECO:0000313" key="1">
    <source>
        <dbReference type="Proteomes" id="UP000095282"/>
    </source>
</evidence>
<accession>A0A1I7U2S7</accession>
<dbReference type="WBParaSite" id="Csp11.Scaffold629.g14269.t1">
    <property type="protein sequence ID" value="Csp11.Scaffold629.g14269.t1"/>
    <property type="gene ID" value="Csp11.Scaffold629.g14269"/>
</dbReference>
<evidence type="ECO:0000313" key="2">
    <source>
        <dbReference type="WBParaSite" id="Csp11.Scaffold629.g14269.t1"/>
    </source>
</evidence>
<dbReference type="AlphaFoldDB" id="A0A1I7U2S7"/>
<dbReference type="PANTHER" id="PTHR21503:SF8">
    <property type="entry name" value="F-BOX ASSOCIATED DOMAIN-CONTAINING PROTEIN-RELATED"/>
    <property type="match status" value="1"/>
</dbReference>